<sequence>MTSPLAEYLDDFTRRDWQTIAPDDVDDPVRVAVVGLGWFAREWALPGIARSAFTEATVVTDIDNEAVAAVAADRDLRGVTPEELRDGAAADGYDAVYVATPNATHLEYVAAAAEQGKAVLCEKPLESTPERARDLVAACEDAGVPLMVGYRMQTDPAARRLRDLLDAGVAGDVVHVHATMSQTMLGELGSDHDQWRLDPELSGGCALMDIGIYPLNTIRFALGADPVRVSGRTRTEHDAFAGVDEHATYRLEFPGGIDATCTVSQNAQHASRLEVTGTDARLILDPAFYEREDRGFAVVRDGVRVDIDFEQVHQIEEEFAYFGHQLLADEPFYPDGEHALTDMWALDAIYESASTGEPVELDGE</sequence>
<dbReference type="InterPro" id="IPR055170">
    <property type="entry name" value="GFO_IDH_MocA-like_dom"/>
</dbReference>
<dbReference type="PANTHER" id="PTHR43818:SF11">
    <property type="entry name" value="BCDNA.GH03377"/>
    <property type="match status" value="1"/>
</dbReference>
<dbReference type="InterPro" id="IPR000683">
    <property type="entry name" value="Gfo/Idh/MocA-like_OxRdtase_N"/>
</dbReference>
<dbReference type="Pfam" id="PF22725">
    <property type="entry name" value="GFO_IDH_MocA_C3"/>
    <property type="match status" value="1"/>
</dbReference>
<dbReference type="InterPro" id="IPR036291">
    <property type="entry name" value="NAD(P)-bd_dom_sf"/>
</dbReference>
<feature type="domain" description="GFO/IDH/MocA-like oxidoreductase" evidence="3">
    <location>
        <begin position="159"/>
        <end position="282"/>
    </location>
</feature>
<dbReference type="Gene3D" id="3.40.50.720">
    <property type="entry name" value="NAD(P)-binding Rossmann-like Domain"/>
    <property type="match status" value="1"/>
</dbReference>
<dbReference type="AlphaFoldDB" id="A0A7J9SIC7"/>
<dbReference type="Gene3D" id="3.30.360.10">
    <property type="entry name" value="Dihydrodipicolinate Reductase, domain 2"/>
    <property type="match status" value="1"/>
</dbReference>
<dbReference type="Proteomes" id="UP000546257">
    <property type="component" value="Unassembled WGS sequence"/>
</dbReference>
<feature type="domain" description="Gfo/Idh/MocA-like oxidoreductase N-terminal" evidence="2">
    <location>
        <begin position="29"/>
        <end position="150"/>
    </location>
</feature>
<dbReference type="InterPro" id="IPR049838">
    <property type="entry name" value="XacA-like"/>
</dbReference>
<evidence type="ECO:0000256" key="1">
    <source>
        <dbReference type="ARBA" id="ARBA00023002"/>
    </source>
</evidence>
<dbReference type="PANTHER" id="PTHR43818">
    <property type="entry name" value="BCDNA.GH03377"/>
    <property type="match status" value="1"/>
</dbReference>
<evidence type="ECO:0000259" key="2">
    <source>
        <dbReference type="Pfam" id="PF01408"/>
    </source>
</evidence>
<dbReference type="InterPro" id="IPR050463">
    <property type="entry name" value="Gfo/Idh/MocA_oxidrdct_glycsds"/>
</dbReference>
<evidence type="ECO:0000313" key="5">
    <source>
        <dbReference type="Proteomes" id="UP000546257"/>
    </source>
</evidence>
<keyword evidence="5" id="KW-1185">Reference proteome</keyword>
<dbReference type="RefSeq" id="WP_185192602.1">
    <property type="nucleotide sequence ID" value="NZ_JACKXD010000002.1"/>
</dbReference>
<gene>
    <name evidence="4" type="ORF">H5V44_08115</name>
</gene>
<comment type="caution">
    <text evidence="4">The sequence shown here is derived from an EMBL/GenBank/DDBJ whole genome shotgun (WGS) entry which is preliminary data.</text>
</comment>
<accession>A0A7J9SIC7</accession>
<organism evidence="4 5">
    <name type="scientific">Halobellus ruber</name>
    <dbReference type="NCBI Taxonomy" id="2761102"/>
    <lineage>
        <taxon>Archaea</taxon>
        <taxon>Methanobacteriati</taxon>
        <taxon>Methanobacteriota</taxon>
        <taxon>Stenosarchaea group</taxon>
        <taxon>Halobacteria</taxon>
        <taxon>Halobacteriales</taxon>
        <taxon>Haloferacaceae</taxon>
        <taxon>Halobellus</taxon>
    </lineage>
</organism>
<dbReference type="NCBIfam" id="NF041392">
    <property type="entry name" value="XylDh_Gfo6_Halo"/>
    <property type="match status" value="1"/>
</dbReference>
<dbReference type="EMBL" id="JACKXD010000002">
    <property type="protein sequence ID" value="MBB6646252.1"/>
    <property type="molecule type" value="Genomic_DNA"/>
</dbReference>
<protein>
    <submittedName>
        <fullName evidence="4">Gfo/Idh/MocA family oxidoreductase</fullName>
    </submittedName>
</protein>
<dbReference type="SUPFAM" id="SSF51735">
    <property type="entry name" value="NAD(P)-binding Rossmann-fold domains"/>
    <property type="match status" value="1"/>
</dbReference>
<dbReference type="Pfam" id="PF01408">
    <property type="entry name" value="GFO_IDH_MocA"/>
    <property type="match status" value="1"/>
</dbReference>
<dbReference type="GO" id="GO:0000166">
    <property type="term" value="F:nucleotide binding"/>
    <property type="evidence" value="ECO:0007669"/>
    <property type="project" value="InterPro"/>
</dbReference>
<dbReference type="SUPFAM" id="SSF55347">
    <property type="entry name" value="Glyceraldehyde-3-phosphate dehydrogenase-like, C-terminal domain"/>
    <property type="match status" value="1"/>
</dbReference>
<dbReference type="GO" id="GO:0016491">
    <property type="term" value="F:oxidoreductase activity"/>
    <property type="evidence" value="ECO:0007669"/>
    <property type="project" value="UniProtKB-KW"/>
</dbReference>
<evidence type="ECO:0000313" key="4">
    <source>
        <dbReference type="EMBL" id="MBB6646252.1"/>
    </source>
</evidence>
<proteinExistence type="predicted"/>
<evidence type="ECO:0000259" key="3">
    <source>
        <dbReference type="Pfam" id="PF22725"/>
    </source>
</evidence>
<reference evidence="4 5" key="1">
    <citation type="submission" date="2020-08" db="EMBL/GenBank/DDBJ databases">
        <authorList>
            <person name="Seo M.-J."/>
        </authorList>
    </citation>
    <scope>NUCLEOTIDE SEQUENCE [LARGE SCALE GENOMIC DNA]</scope>
    <source>
        <strain evidence="4 5">MBLA0160</strain>
    </source>
</reference>
<keyword evidence="1" id="KW-0560">Oxidoreductase</keyword>
<name>A0A7J9SIC7_9EURY</name>